<reference evidence="1 2" key="1">
    <citation type="journal article" date="2020" name="BMC Genomics">
        <title>Intraspecific diversification of the crop wild relative Brassica cretica Lam. using demographic model selection.</title>
        <authorList>
            <person name="Kioukis A."/>
            <person name="Michalopoulou V.A."/>
            <person name="Briers L."/>
            <person name="Pirintsos S."/>
            <person name="Studholme D.J."/>
            <person name="Pavlidis P."/>
            <person name="Sarris P.F."/>
        </authorList>
    </citation>
    <scope>NUCLEOTIDE SEQUENCE [LARGE SCALE GENOMIC DNA]</scope>
    <source>
        <strain evidence="2">cv. PFS-1207/04</strain>
    </source>
</reference>
<protein>
    <submittedName>
        <fullName evidence="1">Uncharacterized protein</fullName>
    </submittedName>
</protein>
<dbReference type="EMBL" id="QGKV02000649">
    <property type="protein sequence ID" value="KAF3577964.1"/>
    <property type="molecule type" value="Genomic_DNA"/>
</dbReference>
<name>A0ABQ7DLP8_BRACR</name>
<evidence type="ECO:0000313" key="2">
    <source>
        <dbReference type="Proteomes" id="UP000266723"/>
    </source>
</evidence>
<keyword evidence="2" id="KW-1185">Reference proteome</keyword>
<gene>
    <name evidence="1" type="ORF">DY000_02030788</name>
</gene>
<accession>A0ABQ7DLP8</accession>
<proteinExistence type="predicted"/>
<dbReference type="Proteomes" id="UP000266723">
    <property type="component" value="Unassembled WGS sequence"/>
</dbReference>
<evidence type="ECO:0000313" key="1">
    <source>
        <dbReference type="EMBL" id="KAF3577964.1"/>
    </source>
</evidence>
<comment type="caution">
    <text evidence="1">The sequence shown here is derived from an EMBL/GenBank/DDBJ whole genome shotgun (WGS) entry which is preliminary data.</text>
</comment>
<organism evidence="1 2">
    <name type="scientific">Brassica cretica</name>
    <name type="common">Mustard</name>
    <dbReference type="NCBI Taxonomy" id="69181"/>
    <lineage>
        <taxon>Eukaryota</taxon>
        <taxon>Viridiplantae</taxon>
        <taxon>Streptophyta</taxon>
        <taxon>Embryophyta</taxon>
        <taxon>Tracheophyta</taxon>
        <taxon>Spermatophyta</taxon>
        <taxon>Magnoliopsida</taxon>
        <taxon>eudicotyledons</taxon>
        <taxon>Gunneridae</taxon>
        <taxon>Pentapetalae</taxon>
        <taxon>rosids</taxon>
        <taxon>malvids</taxon>
        <taxon>Brassicales</taxon>
        <taxon>Brassicaceae</taxon>
        <taxon>Brassiceae</taxon>
        <taxon>Brassica</taxon>
    </lineage>
</organism>
<sequence>MTSVAHIHIFPGFEWHMTGARKRIIDLHLAYIYPWEPRGFEELCSDTEGSIDIAPGDGPLSMSIECGLFVEIAPIAFVDPFEMPSRSIGQLRGNRNFVGRVVLKIIGDISKLTRRQEWTGSGAGPVVWIAGVDLAKNASSRGLASSTAY</sequence>